<dbReference type="EMBL" id="GGEC01058115">
    <property type="protein sequence ID" value="MBX38599.1"/>
    <property type="molecule type" value="Transcribed_RNA"/>
</dbReference>
<accession>A0A2P2N7X6</accession>
<protein>
    <submittedName>
        <fullName evidence="1">Uncharacterized protein</fullName>
    </submittedName>
</protein>
<evidence type="ECO:0000313" key="1">
    <source>
        <dbReference type="EMBL" id="MBX38599.1"/>
    </source>
</evidence>
<organism evidence="1">
    <name type="scientific">Rhizophora mucronata</name>
    <name type="common">Asiatic mangrove</name>
    <dbReference type="NCBI Taxonomy" id="61149"/>
    <lineage>
        <taxon>Eukaryota</taxon>
        <taxon>Viridiplantae</taxon>
        <taxon>Streptophyta</taxon>
        <taxon>Embryophyta</taxon>
        <taxon>Tracheophyta</taxon>
        <taxon>Spermatophyta</taxon>
        <taxon>Magnoliopsida</taxon>
        <taxon>eudicotyledons</taxon>
        <taxon>Gunneridae</taxon>
        <taxon>Pentapetalae</taxon>
        <taxon>rosids</taxon>
        <taxon>fabids</taxon>
        <taxon>Malpighiales</taxon>
        <taxon>Rhizophoraceae</taxon>
        <taxon>Rhizophora</taxon>
    </lineage>
</organism>
<reference evidence="1" key="1">
    <citation type="submission" date="2018-02" db="EMBL/GenBank/DDBJ databases">
        <title>Rhizophora mucronata_Transcriptome.</title>
        <authorList>
            <person name="Meera S.P."/>
            <person name="Sreeshan A."/>
            <person name="Augustine A."/>
        </authorList>
    </citation>
    <scope>NUCLEOTIDE SEQUENCE</scope>
    <source>
        <tissue evidence="1">Leaf</tissue>
    </source>
</reference>
<name>A0A2P2N7X6_RHIMU</name>
<dbReference type="AlphaFoldDB" id="A0A2P2N7X6"/>
<sequence length="58" mass="6720">MQNMLPFLLIGRCAKFFQITVDRVCTSPLHPKFQISIGPQIHDCYVGKINITLHERHI</sequence>
<proteinExistence type="predicted"/>